<proteinExistence type="predicted"/>
<feature type="compositionally biased region" description="Basic and acidic residues" evidence="1">
    <location>
        <begin position="223"/>
        <end position="234"/>
    </location>
</feature>
<organism evidence="3 4">
    <name type="scientific">Phialemonium thermophilum</name>
    <dbReference type="NCBI Taxonomy" id="223376"/>
    <lineage>
        <taxon>Eukaryota</taxon>
        <taxon>Fungi</taxon>
        <taxon>Dikarya</taxon>
        <taxon>Ascomycota</taxon>
        <taxon>Pezizomycotina</taxon>
        <taxon>Sordariomycetes</taxon>
        <taxon>Sordariomycetidae</taxon>
        <taxon>Cephalothecales</taxon>
        <taxon>Cephalothecaceae</taxon>
        <taxon>Phialemonium</taxon>
    </lineage>
</organism>
<feature type="compositionally biased region" description="Low complexity" evidence="1">
    <location>
        <begin position="134"/>
        <end position="146"/>
    </location>
</feature>
<protein>
    <recommendedName>
        <fullName evidence="2">Sfi1 spindle body domain-containing protein</fullName>
    </recommendedName>
</protein>
<feature type="region of interest" description="Disordered" evidence="1">
    <location>
        <begin position="1"/>
        <end position="24"/>
    </location>
</feature>
<accession>A0ABR3XYS5</accession>
<name>A0ABR3XYS5_9PEZI</name>
<sequence>MPPQPYLPFRDGRHNASHHPNSSIVSGHHNDAFYYSNEDIELLHEIVEAGEAIYPTLPERDRLPTNALFQAAEQVLPNHGYDPEHAPANISRLIFRIGGLRSEGSLMDKFKSVLASMGIEIEFVQSIEPEAPRSTPSITAVSSSSAGNVDQTGTFPISPLYIGRRRRNSDTAAESQSQVQREVHRQLHRPRSHSLSESKRGQGSVSGRETRAEHEPSSPFQRPQERLGDRHFSDVDTISEVESTNDLPRLTHGAPFSDDETGGGLSHVSDLTQVEHVEAPQQKRLALQPRTFRTPSSRTADRLEWFLGASDFTVQTSADQAPLLLNHAEATSLEKKLWSLRRRHRTQSLLTVLREWAQISRDVRSRRLHMESLAAEEDKRTLLSEASCIWKENAEASQQAGQLAAGPALHPLQEAKMERRAERAHSLLLLYKAFTHWGACTRDEANRTAVARRHILRKRCFSAWRAQQSLDNARLHKFRLQRVLRVWEMACIYYDVRERISIQRHQQGLMKQALGRWRDEYLTRLADKLRMCRMKELCARTWRFKTQVVVAQHLMCVVYDEKLLLEDAIATWQAALEETRAFDTLQTRRHNATMCHRIMNQWQIQATLKKQLDSFSSEKARETKERVMTMWAVAANRVSQRSLSAMHKVLGDLLWYWRHEAKRQWFMNQLDQRLKHRAFDQWRLERILLSFDHISQERTKVHTMAMLQSILKEARTQSVHLQTVADHFWRQSVQLPVLGRWKTAQAVSAEQGMLASSVWAGDVAAQCVEFWLARRAKAVAKSRRHENLVDKCVYYCTAVNTLSAWSETADRMRKERLTQTYHTLKRRYKANIATECLSKWRKITEHTMAFGTYVSDICSSQQKMRLSDYIQHWNTLGKRMQSVCDVAVGAELEVWWGKWSTMASRLRETEQDAIEYNLGRSLSRCLRSWEVSALQCKSRLHAAIDLLENKEKKLCREILYHWRHIAGLSGATQDLRSSSISRLSWRPGSVLQSSLLQVPETPRLGMSGTGIGSLPPPRPSHILDAEKGAKQITSSSLFNLLGSGVELQNPSVATPRSKPPALRLHHRLQRQHPDSGAHFRATAPPHLGTRQSVTETPVITYQGSPSSRRAAELSPIGGPASHDETSTSYTRAAWRQTGEISASGLDNVTYSSPRRVGNADEDEEDNEVSLSFIRTPTRPTGSARRSEYRLMATVPASTTTPSEVLSTPYERALREGYGGLGGLRRLAGIRSAATRETPRVTFADIREESAEYHVDSEE</sequence>
<evidence type="ECO:0000313" key="4">
    <source>
        <dbReference type="Proteomes" id="UP001586593"/>
    </source>
</evidence>
<dbReference type="EMBL" id="JAZHXJ010000027">
    <property type="protein sequence ID" value="KAL1881109.1"/>
    <property type="molecule type" value="Genomic_DNA"/>
</dbReference>
<dbReference type="InterPro" id="IPR013665">
    <property type="entry name" value="Sfi1_dom"/>
</dbReference>
<feature type="region of interest" description="Disordered" evidence="1">
    <location>
        <begin position="1144"/>
        <end position="1169"/>
    </location>
</feature>
<evidence type="ECO:0000259" key="2">
    <source>
        <dbReference type="Pfam" id="PF08457"/>
    </source>
</evidence>
<dbReference type="Pfam" id="PF08457">
    <property type="entry name" value="Sfi1"/>
    <property type="match status" value="1"/>
</dbReference>
<keyword evidence="4" id="KW-1185">Reference proteome</keyword>
<feature type="domain" description="Sfi1 spindle body" evidence="2">
    <location>
        <begin position="415"/>
        <end position="963"/>
    </location>
</feature>
<evidence type="ECO:0000256" key="1">
    <source>
        <dbReference type="SAM" id="MobiDB-lite"/>
    </source>
</evidence>
<gene>
    <name evidence="3" type="ORF">VTK73DRAFT_4786</name>
</gene>
<feature type="region of interest" description="Disordered" evidence="1">
    <location>
        <begin position="131"/>
        <end position="263"/>
    </location>
</feature>
<reference evidence="3 4" key="1">
    <citation type="journal article" date="2024" name="Commun. Biol.">
        <title>Comparative genomic analysis of thermophilic fungi reveals convergent evolutionary adaptations and gene losses.</title>
        <authorList>
            <person name="Steindorff A.S."/>
            <person name="Aguilar-Pontes M.V."/>
            <person name="Robinson A.J."/>
            <person name="Andreopoulos B."/>
            <person name="LaButti K."/>
            <person name="Kuo A."/>
            <person name="Mondo S."/>
            <person name="Riley R."/>
            <person name="Otillar R."/>
            <person name="Haridas S."/>
            <person name="Lipzen A."/>
            <person name="Grimwood J."/>
            <person name="Schmutz J."/>
            <person name="Clum A."/>
            <person name="Reid I.D."/>
            <person name="Moisan M.C."/>
            <person name="Butler G."/>
            <person name="Nguyen T.T.M."/>
            <person name="Dewar K."/>
            <person name="Conant G."/>
            <person name="Drula E."/>
            <person name="Henrissat B."/>
            <person name="Hansel C."/>
            <person name="Singer S."/>
            <person name="Hutchinson M.I."/>
            <person name="de Vries R.P."/>
            <person name="Natvig D.O."/>
            <person name="Powell A.J."/>
            <person name="Tsang A."/>
            <person name="Grigoriev I.V."/>
        </authorList>
    </citation>
    <scope>NUCLEOTIDE SEQUENCE [LARGE SCALE GENOMIC DNA]</scope>
    <source>
        <strain evidence="3 4">ATCC 24622</strain>
    </source>
</reference>
<evidence type="ECO:0000313" key="3">
    <source>
        <dbReference type="EMBL" id="KAL1881109.1"/>
    </source>
</evidence>
<feature type="compositionally biased region" description="Polar residues" evidence="1">
    <location>
        <begin position="1089"/>
        <end position="1107"/>
    </location>
</feature>
<dbReference type="Proteomes" id="UP001586593">
    <property type="component" value="Unassembled WGS sequence"/>
</dbReference>
<feature type="compositionally biased region" description="Polar residues" evidence="1">
    <location>
        <begin position="170"/>
        <end position="180"/>
    </location>
</feature>
<comment type="caution">
    <text evidence="3">The sequence shown here is derived from an EMBL/GenBank/DDBJ whole genome shotgun (WGS) entry which is preliminary data.</text>
</comment>
<feature type="region of interest" description="Disordered" evidence="1">
    <location>
        <begin position="1071"/>
        <end position="1129"/>
    </location>
</feature>